<dbReference type="AlphaFoldDB" id="A0A7Y0Q567"/>
<feature type="chain" id="PRO_5031553049" evidence="1">
    <location>
        <begin position="18"/>
        <end position="187"/>
    </location>
</feature>
<evidence type="ECO:0000256" key="1">
    <source>
        <dbReference type="SAM" id="SignalP"/>
    </source>
</evidence>
<reference evidence="2 3" key="1">
    <citation type="submission" date="2020-04" db="EMBL/GenBank/DDBJ databases">
        <title>Thalassotalea sp. M1531, isolated from the surface of marine red alga.</title>
        <authorList>
            <person name="Pang L."/>
            <person name="Lu D.-C."/>
        </authorList>
    </citation>
    <scope>NUCLEOTIDE SEQUENCE [LARGE SCALE GENOMIC DNA]</scope>
    <source>
        <strain evidence="2 3">M1531</strain>
    </source>
</reference>
<accession>A0A7Y0Q567</accession>
<comment type="caution">
    <text evidence="2">The sequence shown here is derived from an EMBL/GenBank/DDBJ whole genome shotgun (WGS) entry which is preliminary data.</text>
</comment>
<evidence type="ECO:0000313" key="3">
    <source>
        <dbReference type="Proteomes" id="UP000568664"/>
    </source>
</evidence>
<gene>
    <name evidence="2" type="ORF">HII17_04105</name>
</gene>
<keyword evidence="1" id="KW-0732">Signal</keyword>
<proteinExistence type="predicted"/>
<dbReference type="EMBL" id="JABBXH010000001">
    <property type="protein sequence ID" value="NMP30739.1"/>
    <property type="molecule type" value="Genomic_DNA"/>
</dbReference>
<organism evidence="2 3">
    <name type="scientific">Thalassotalea algicola</name>
    <dbReference type="NCBI Taxonomy" id="2716224"/>
    <lineage>
        <taxon>Bacteria</taxon>
        <taxon>Pseudomonadati</taxon>
        <taxon>Pseudomonadota</taxon>
        <taxon>Gammaproteobacteria</taxon>
        <taxon>Alteromonadales</taxon>
        <taxon>Colwelliaceae</taxon>
        <taxon>Thalassotalea</taxon>
    </lineage>
</organism>
<keyword evidence="3" id="KW-1185">Reference proteome</keyword>
<feature type="signal peptide" evidence="1">
    <location>
        <begin position="1"/>
        <end position="17"/>
    </location>
</feature>
<name>A0A7Y0Q567_9GAMM</name>
<dbReference type="Proteomes" id="UP000568664">
    <property type="component" value="Unassembled WGS sequence"/>
</dbReference>
<protein>
    <submittedName>
        <fullName evidence="2">Uncharacterized protein</fullName>
    </submittedName>
</protein>
<dbReference type="RefSeq" id="WP_169074018.1">
    <property type="nucleotide sequence ID" value="NZ_JABBXH010000001.1"/>
</dbReference>
<evidence type="ECO:0000313" key="2">
    <source>
        <dbReference type="EMBL" id="NMP30739.1"/>
    </source>
</evidence>
<sequence>MKKIALLFAVVSGTAFAQVDIQQQMIACKSESDSLKRLVCYDQITELLVAKTDFTKTSTAEVNVVNEAAVKPIAAVSAVKADETNPTKLAEKPQANSARAEAIFGQEQKQRDDIVDEVHFVIKSAKLSLRKKWQFVFENGQRWEQKDTDRFAKFEAGQEVIIKRGIMNAFYLKKQDANRTIRVKRTK</sequence>